<reference evidence="3 4" key="1">
    <citation type="submission" date="2020-03" db="EMBL/GenBank/DDBJ databases">
        <title>Whole genome shotgun sequence of Phytohabitans flavus NBRC 107702.</title>
        <authorList>
            <person name="Komaki H."/>
            <person name="Tamura T."/>
        </authorList>
    </citation>
    <scope>NUCLEOTIDE SEQUENCE [LARGE SCALE GENOMIC DNA]</scope>
    <source>
        <strain evidence="3 4">NBRC 107702</strain>
    </source>
</reference>
<dbReference type="AlphaFoldDB" id="A0A6F8XPK0"/>
<proteinExistence type="inferred from homology"/>
<name>A0A6F8XPK0_9ACTN</name>
<dbReference type="GO" id="GO:0016491">
    <property type="term" value="F:oxidoreductase activity"/>
    <property type="evidence" value="ECO:0007669"/>
    <property type="project" value="UniProtKB-KW"/>
</dbReference>
<gene>
    <name evidence="3" type="ORF">Pflav_021290</name>
</gene>
<dbReference type="InterPro" id="IPR002347">
    <property type="entry name" value="SDR_fam"/>
</dbReference>
<evidence type="ECO:0000256" key="2">
    <source>
        <dbReference type="ARBA" id="ARBA00023002"/>
    </source>
</evidence>
<dbReference type="KEGG" id="pfla:Pflav_021290"/>
<dbReference type="PANTHER" id="PTHR43180:SF66">
    <property type="entry name" value="SHORT-CHAIN DEHYDROGENASE_REDUCTASE FAMILY PROTEIN"/>
    <property type="match status" value="1"/>
</dbReference>
<comment type="similarity">
    <text evidence="1">Belongs to the short-chain dehydrogenases/reductases (SDR) family.</text>
</comment>
<dbReference type="Pfam" id="PF00106">
    <property type="entry name" value="adh_short"/>
    <property type="match status" value="1"/>
</dbReference>
<evidence type="ECO:0000313" key="3">
    <source>
        <dbReference type="EMBL" id="BCB75719.1"/>
    </source>
</evidence>
<sequence>MRGLAGKVAVVTGAAGGIGAATARRLAADGVHVVAVDTDEDGVRAVAKSLDTDGAWICADVSNEGGVKSYMDLAVERFGRVDLHHLNAGIAGTLAPCRT</sequence>
<dbReference type="PRINTS" id="PR00081">
    <property type="entry name" value="GDHRDH"/>
</dbReference>
<evidence type="ECO:0000256" key="1">
    <source>
        <dbReference type="ARBA" id="ARBA00006484"/>
    </source>
</evidence>
<dbReference type="Gene3D" id="3.40.50.720">
    <property type="entry name" value="NAD(P)-binding Rossmann-like Domain"/>
    <property type="match status" value="1"/>
</dbReference>
<dbReference type="RefSeq" id="WP_197938288.1">
    <property type="nucleotide sequence ID" value="NZ_AP022870.1"/>
</dbReference>
<evidence type="ECO:0000313" key="4">
    <source>
        <dbReference type="Proteomes" id="UP000502508"/>
    </source>
</evidence>
<dbReference type="EMBL" id="AP022870">
    <property type="protein sequence ID" value="BCB75719.1"/>
    <property type="molecule type" value="Genomic_DNA"/>
</dbReference>
<reference evidence="3 4" key="2">
    <citation type="submission" date="2020-03" db="EMBL/GenBank/DDBJ databases">
        <authorList>
            <person name="Ichikawa N."/>
            <person name="Kimura A."/>
            <person name="Kitahashi Y."/>
            <person name="Uohara A."/>
        </authorList>
    </citation>
    <scope>NUCLEOTIDE SEQUENCE [LARGE SCALE GENOMIC DNA]</scope>
    <source>
        <strain evidence="3 4">NBRC 107702</strain>
    </source>
</reference>
<organism evidence="3 4">
    <name type="scientific">Phytohabitans flavus</name>
    <dbReference type="NCBI Taxonomy" id="1076124"/>
    <lineage>
        <taxon>Bacteria</taxon>
        <taxon>Bacillati</taxon>
        <taxon>Actinomycetota</taxon>
        <taxon>Actinomycetes</taxon>
        <taxon>Micromonosporales</taxon>
        <taxon>Micromonosporaceae</taxon>
    </lineage>
</organism>
<accession>A0A6F8XPK0</accession>
<keyword evidence="2" id="KW-0560">Oxidoreductase</keyword>
<dbReference type="SUPFAM" id="SSF51735">
    <property type="entry name" value="NAD(P)-binding Rossmann-fold domains"/>
    <property type="match status" value="1"/>
</dbReference>
<protein>
    <submittedName>
        <fullName evidence="3">Uncharacterized protein</fullName>
    </submittedName>
</protein>
<dbReference type="InterPro" id="IPR036291">
    <property type="entry name" value="NAD(P)-bd_dom_sf"/>
</dbReference>
<keyword evidence="4" id="KW-1185">Reference proteome</keyword>
<dbReference type="PANTHER" id="PTHR43180">
    <property type="entry name" value="3-OXOACYL-(ACYL-CARRIER-PROTEIN) REDUCTASE (AFU_ORTHOLOGUE AFUA_6G11210)"/>
    <property type="match status" value="1"/>
</dbReference>
<dbReference type="Proteomes" id="UP000502508">
    <property type="component" value="Chromosome"/>
</dbReference>